<reference evidence="2" key="2">
    <citation type="submission" date="2020-09" db="EMBL/GenBank/DDBJ databases">
        <authorList>
            <person name="Sun Q."/>
            <person name="Ohkuma M."/>
        </authorList>
    </citation>
    <scope>NUCLEOTIDE SEQUENCE</scope>
    <source>
        <strain evidence="2">JCM 4403</strain>
    </source>
</reference>
<accession>A0A918EY48</accession>
<dbReference type="InterPro" id="IPR043746">
    <property type="entry name" value="DUF5691"/>
</dbReference>
<name>A0A918EY48_9ACTN</name>
<reference evidence="2" key="1">
    <citation type="journal article" date="2014" name="Int. J. Syst. Evol. Microbiol.">
        <title>Complete genome sequence of Corynebacterium casei LMG S-19264T (=DSM 44701T), isolated from a smear-ripened cheese.</title>
        <authorList>
            <consortium name="US DOE Joint Genome Institute (JGI-PGF)"/>
            <person name="Walter F."/>
            <person name="Albersmeier A."/>
            <person name="Kalinowski J."/>
            <person name="Ruckert C."/>
        </authorList>
    </citation>
    <scope>NUCLEOTIDE SEQUENCE</scope>
    <source>
        <strain evidence="2">JCM 4403</strain>
    </source>
</reference>
<keyword evidence="3" id="KW-1185">Reference proteome</keyword>
<gene>
    <name evidence="2" type="ORF">GCM10010280_29690</name>
</gene>
<dbReference type="EMBL" id="BMTU01000005">
    <property type="protein sequence ID" value="GGQ81147.1"/>
    <property type="molecule type" value="Genomic_DNA"/>
</dbReference>
<organism evidence="2 3">
    <name type="scientific">Streptomyces pilosus</name>
    <dbReference type="NCBI Taxonomy" id="28893"/>
    <lineage>
        <taxon>Bacteria</taxon>
        <taxon>Bacillati</taxon>
        <taxon>Actinomycetota</taxon>
        <taxon>Actinomycetes</taxon>
        <taxon>Kitasatosporales</taxon>
        <taxon>Streptomycetaceae</taxon>
        <taxon>Streptomyces</taxon>
    </lineage>
</organism>
<evidence type="ECO:0000256" key="1">
    <source>
        <dbReference type="SAM" id="MobiDB-lite"/>
    </source>
</evidence>
<evidence type="ECO:0000313" key="2">
    <source>
        <dbReference type="EMBL" id="GGQ81147.1"/>
    </source>
</evidence>
<feature type="compositionally biased region" description="Basic and acidic residues" evidence="1">
    <location>
        <begin position="67"/>
        <end position="77"/>
    </location>
</feature>
<sequence>MSRTTAALDASLPDDWEELVTTAVLGTERRTPAGAGRGVEAAAALLDAAAAATVRRRAGLRPAPAAERPEPAPEDPRPALPAAAARRLAMLLADRPGAAGGGRRGTAPDLMELLPQWLAAANARGYAPPPAVLPALLDAARGRTDLRPAALRFAGPRALWLARLNPDWRFALRSAPGGGTSVTDGRDPDGTRRLWQEGLFAERVALLTALRSRDPAAARELLAGTWATERAEDRLMFLDSLRSGLGPDDEPFLERALADRSRNVRATAAELLSALPASALAGRMAVRAGACVAVDRTRETPALVVEAPHECDADMERDGVVAKAPAGRGERSWWFGQLAESAPLGTWSRRLGGRTPREIVALPVADDWRSELHAAWCRAAVRQRDPAWSRALLGPPSAPEAGGPGAVSLAERAKLLGTLDPAERAEWVAGFIETHGLSEAFQLLGVCAVPWAAPLGRAVVDALNIARDAGSYPWSFSGVMGLAERCLDPSEAGRLDALLAVPDEPEDASPGAGGYWSEAFQRLVTTLRLRAAMLAELSPPAP</sequence>
<dbReference type="AlphaFoldDB" id="A0A918EY48"/>
<evidence type="ECO:0000313" key="3">
    <source>
        <dbReference type="Proteomes" id="UP000656732"/>
    </source>
</evidence>
<comment type="caution">
    <text evidence="2">The sequence shown here is derived from an EMBL/GenBank/DDBJ whole genome shotgun (WGS) entry which is preliminary data.</text>
</comment>
<dbReference type="Pfam" id="PF18944">
    <property type="entry name" value="DUF5691"/>
    <property type="match status" value="1"/>
</dbReference>
<protein>
    <submittedName>
        <fullName evidence="2">Uncharacterized protein</fullName>
    </submittedName>
</protein>
<feature type="region of interest" description="Disordered" evidence="1">
    <location>
        <begin position="58"/>
        <end position="78"/>
    </location>
</feature>
<dbReference type="Proteomes" id="UP000656732">
    <property type="component" value="Unassembled WGS sequence"/>
</dbReference>
<dbReference type="RefSeq" id="WP_189558343.1">
    <property type="nucleotide sequence ID" value="NZ_BMTU01000005.1"/>
</dbReference>
<proteinExistence type="predicted"/>